<accession>A0ABY9Y2A0</accession>
<dbReference type="InterPro" id="IPR006626">
    <property type="entry name" value="PbH1"/>
</dbReference>
<feature type="chain" id="PRO_5047470956" evidence="1">
    <location>
        <begin position="23"/>
        <end position="634"/>
    </location>
</feature>
<dbReference type="SUPFAM" id="SSF51126">
    <property type="entry name" value="Pectin lyase-like"/>
    <property type="match status" value="2"/>
</dbReference>
<dbReference type="EMBL" id="CP134536">
    <property type="protein sequence ID" value="WNH12225.1"/>
    <property type="molecule type" value="Genomic_DNA"/>
</dbReference>
<evidence type="ECO:0000256" key="1">
    <source>
        <dbReference type="SAM" id="SignalP"/>
    </source>
</evidence>
<reference evidence="2 3" key="1">
    <citation type="submission" date="2023-09" db="EMBL/GenBank/DDBJ databases">
        <title>Thalassobella suaedae gen. nov., sp. nov., a marine bacterium of the family Flavobacteriaceae isolated from a halophyte Suaeda japonica.</title>
        <authorList>
            <person name="Lee S.Y."/>
            <person name="Hwang C.Y."/>
        </authorList>
    </citation>
    <scope>NUCLEOTIDE SEQUENCE [LARGE SCALE GENOMIC DNA]</scope>
    <source>
        <strain evidence="2 3">HL-DH10</strain>
    </source>
</reference>
<gene>
    <name evidence="2" type="ORF">RHP49_15195</name>
</gene>
<feature type="signal peptide" evidence="1">
    <location>
        <begin position="1"/>
        <end position="22"/>
    </location>
</feature>
<dbReference type="RefSeq" id="WP_415862206.1">
    <property type="nucleotide sequence ID" value="NZ_CP134536.1"/>
</dbReference>
<keyword evidence="1" id="KW-0732">Signal</keyword>
<dbReference type="InterPro" id="IPR012334">
    <property type="entry name" value="Pectin_lyas_fold"/>
</dbReference>
<keyword evidence="3" id="KW-1185">Reference proteome</keyword>
<sequence length="634" mass="70799">MKMILKPMLLLLFTIMSCLSCNNEELFIESVAEIVVEPETPQEDNANEDTDAEIDFALPCDFDLNTVQTGDTVVINCIMDLEGQSINLPPNVNLVYEGGEITNGTINFSENNVIDGDLLNSTITITGSKPIFKDPVFNFIPNKWGIIEGKVSDEVALNNRNILNNLFDQVKELGISTFKIDEMDAYFKVDVYSINRKEYSSASIQIPSDFHLLMGEDTYLRVQPSAAPSYALISFFLVDNARISGGNLIGDRYEHDYSPVTDDKGVNRDTHEFGTLIYVIGSENIEIEDINLSNPIGDGIMFHSETLRAPDGTLYPGTREVNNVLVKNTTVVEARRNGISFLDGRNIIIDNCEIIDTGRGSQAYDDSEAKIASSSGTWPKYGIDLEAIRTVLPDGTLNRSALIEMITIKNSNFKGNFAGDIALYTCNDVTLEYNTFDSHVGNFAADNITIRNNVFKARLDRDGNPHSRALLLLSRLSSFNEEELNYSYDISNNKIIGYINGMVLSGTDFKVYNNEISNCESGIKIGGLIDAQIHDNKVYSREPYGVALFARGGLVKNVSIYNEYYDVYYRPIDFRGYNDATSVDHDYLKIFDCIFNSAGNRSIYLDNSHYIEFDNLTSNAEIEIVNNSTNIIQN</sequence>
<evidence type="ECO:0000313" key="2">
    <source>
        <dbReference type="EMBL" id="WNH12225.1"/>
    </source>
</evidence>
<organism evidence="2 3">
    <name type="scientific">Thalassobellus suaedae</name>
    <dbReference type="NCBI Taxonomy" id="3074124"/>
    <lineage>
        <taxon>Bacteria</taxon>
        <taxon>Pseudomonadati</taxon>
        <taxon>Bacteroidota</taxon>
        <taxon>Flavobacteriia</taxon>
        <taxon>Flavobacteriales</taxon>
        <taxon>Flavobacteriaceae</taxon>
        <taxon>Thalassobellus</taxon>
    </lineage>
</organism>
<name>A0ABY9Y2A0_9FLAO</name>
<dbReference type="Gene3D" id="2.160.20.10">
    <property type="entry name" value="Single-stranded right-handed beta-helix, Pectin lyase-like"/>
    <property type="match status" value="2"/>
</dbReference>
<evidence type="ECO:0000313" key="3">
    <source>
        <dbReference type="Proteomes" id="UP001303407"/>
    </source>
</evidence>
<protein>
    <submittedName>
        <fullName evidence="2">Right-handed parallel beta-helix repeat-containing protein</fullName>
    </submittedName>
</protein>
<dbReference type="InterPro" id="IPR011050">
    <property type="entry name" value="Pectin_lyase_fold/virulence"/>
</dbReference>
<dbReference type="Proteomes" id="UP001303407">
    <property type="component" value="Chromosome"/>
</dbReference>
<proteinExistence type="predicted"/>
<dbReference type="SMART" id="SM00710">
    <property type="entry name" value="PbH1"/>
    <property type="match status" value="7"/>
</dbReference>